<dbReference type="OrthoDB" id="9810174at2"/>
<gene>
    <name evidence="2" type="ORF">A3860_24750</name>
</gene>
<dbReference type="Pfam" id="PF07484">
    <property type="entry name" value="Collar"/>
    <property type="match status" value="1"/>
</dbReference>
<accession>A0A1V9FYX5</accession>
<keyword evidence="3" id="KW-1185">Reference proteome</keyword>
<dbReference type="STRING" id="1703345.A3860_24750"/>
<name>A0A1V9FYX5_9BACT</name>
<dbReference type="RefSeq" id="WP_081147816.1">
    <property type="nucleotide sequence ID" value="NZ_LVYD01000045.1"/>
</dbReference>
<sequence>MPYIGEIRMFGGNFAPVGWAFCNGQALSISEYDTLFNLIGTIYGGDGVTFFNVPDLQSRIPVGTGTGFVLGDKAGVEEITLTTQNLPAHNHAISGTAGILTSSEDGHKTTPGSNYPAVNGQNMYSTTTDGSLMPAVTPALTVGVAGASQPFSNVQPYLAINYIIATEGIFPTT</sequence>
<evidence type="ECO:0000259" key="1">
    <source>
        <dbReference type="Pfam" id="PF07484"/>
    </source>
</evidence>
<dbReference type="Gene3D" id="3.90.1340.10">
    <property type="entry name" value="Phage tail collar domain"/>
    <property type="match status" value="1"/>
</dbReference>
<reference evidence="2 3" key="1">
    <citation type="submission" date="2016-03" db="EMBL/GenBank/DDBJ databases">
        <title>Niastella vici sp. nov., isolated from farmland soil.</title>
        <authorList>
            <person name="Chen L."/>
            <person name="Wang D."/>
            <person name="Yang S."/>
            <person name="Wang G."/>
        </authorList>
    </citation>
    <scope>NUCLEOTIDE SEQUENCE [LARGE SCALE GENOMIC DNA]</scope>
    <source>
        <strain evidence="2 3">DJ57</strain>
    </source>
</reference>
<dbReference type="EMBL" id="LVYD01000045">
    <property type="protein sequence ID" value="OQP63553.1"/>
    <property type="molecule type" value="Genomic_DNA"/>
</dbReference>
<proteinExistence type="predicted"/>
<dbReference type="SUPFAM" id="SSF88874">
    <property type="entry name" value="Receptor-binding domain of short tail fibre protein gp12"/>
    <property type="match status" value="1"/>
</dbReference>
<feature type="domain" description="Phage tail collar" evidence="1">
    <location>
        <begin position="5"/>
        <end position="61"/>
    </location>
</feature>
<dbReference type="Proteomes" id="UP000192796">
    <property type="component" value="Unassembled WGS sequence"/>
</dbReference>
<evidence type="ECO:0000313" key="2">
    <source>
        <dbReference type="EMBL" id="OQP63553.1"/>
    </source>
</evidence>
<dbReference type="AlphaFoldDB" id="A0A1V9FYX5"/>
<dbReference type="InterPro" id="IPR037053">
    <property type="entry name" value="Phage_tail_collar_dom_sf"/>
</dbReference>
<protein>
    <recommendedName>
        <fullName evidence="1">Phage tail collar domain-containing protein</fullName>
    </recommendedName>
</protein>
<evidence type="ECO:0000313" key="3">
    <source>
        <dbReference type="Proteomes" id="UP000192796"/>
    </source>
</evidence>
<dbReference type="InterPro" id="IPR011083">
    <property type="entry name" value="Phage_tail_collar_dom"/>
</dbReference>
<comment type="caution">
    <text evidence="2">The sequence shown here is derived from an EMBL/GenBank/DDBJ whole genome shotgun (WGS) entry which is preliminary data.</text>
</comment>
<organism evidence="2 3">
    <name type="scientific">Niastella vici</name>
    <dbReference type="NCBI Taxonomy" id="1703345"/>
    <lineage>
        <taxon>Bacteria</taxon>
        <taxon>Pseudomonadati</taxon>
        <taxon>Bacteroidota</taxon>
        <taxon>Chitinophagia</taxon>
        <taxon>Chitinophagales</taxon>
        <taxon>Chitinophagaceae</taxon>
        <taxon>Niastella</taxon>
    </lineage>
</organism>